<dbReference type="KEGG" id="dku:Desku_1058"/>
<gene>
    <name evidence="1" type="ordered locus">Desku_1058</name>
</gene>
<sequence>MKNAKEFRRNNAPTAIGWPYMAAGDFLMDMQDLFYARQEKFFPERVSREYAKADDDAAYHARVVMKNLPEQFHYNLMKLRDSYNTREAIVKDISYRQGFSDGVRFILQALVAGAQ</sequence>
<name>A0AAU8PBG8_DESK7</name>
<protein>
    <submittedName>
        <fullName evidence="1">Uncharacterized protein</fullName>
    </submittedName>
</protein>
<dbReference type="Proteomes" id="UP000009229">
    <property type="component" value="Chromosome"/>
</dbReference>
<organism evidence="1 2">
    <name type="scientific">Desulfofundulus kuznetsovii (strain DSM 6115 / VKM B-1805 / 17)</name>
    <name type="common">Desulfotomaculum kuznetsovii</name>
    <dbReference type="NCBI Taxonomy" id="760568"/>
    <lineage>
        <taxon>Bacteria</taxon>
        <taxon>Bacillati</taxon>
        <taxon>Bacillota</taxon>
        <taxon>Clostridia</taxon>
        <taxon>Eubacteriales</taxon>
        <taxon>Peptococcaceae</taxon>
        <taxon>Desulfofundulus</taxon>
    </lineage>
</organism>
<dbReference type="AlphaFoldDB" id="A0AAU8PBG8"/>
<keyword evidence="2" id="KW-1185">Reference proteome</keyword>
<evidence type="ECO:0000313" key="1">
    <source>
        <dbReference type="EMBL" id="AEG14645.1"/>
    </source>
</evidence>
<reference evidence="2" key="1">
    <citation type="submission" date="2011-05" db="EMBL/GenBank/DDBJ databases">
        <title>Complete sequence of Desulfotomaculum kuznetsovii DSM 6115.</title>
        <authorList>
            <person name="Lucas S."/>
            <person name="Han J."/>
            <person name="Lapidus A."/>
            <person name="Cheng J.-F."/>
            <person name="Goodwin L."/>
            <person name="Pitluck S."/>
            <person name="Peters L."/>
            <person name="Mikhailova N."/>
            <person name="Lu M."/>
            <person name="Saunders E."/>
            <person name="Han C."/>
            <person name="Tapia R."/>
            <person name="Land M."/>
            <person name="Hauser L."/>
            <person name="Kyrpides N."/>
            <person name="Ivanova N."/>
            <person name="Pagani I."/>
            <person name="Nazina T."/>
            <person name="Ivanova A."/>
            <person name="Parshina S."/>
            <person name="Kuever J."/>
            <person name="Muyzer G."/>
            <person name="Plugge C."/>
            <person name="Stams A."/>
            <person name="Woyke T."/>
        </authorList>
    </citation>
    <scope>NUCLEOTIDE SEQUENCE [LARGE SCALE GENOMIC DNA]</scope>
    <source>
        <strain evidence="2">DSM 6115 / VKM B-1805 / 17</strain>
    </source>
</reference>
<proteinExistence type="predicted"/>
<dbReference type="EMBL" id="CP002770">
    <property type="protein sequence ID" value="AEG14645.1"/>
    <property type="molecule type" value="Genomic_DNA"/>
</dbReference>
<dbReference type="RefSeq" id="WP_013822160.1">
    <property type="nucleotide sequence ID" value="NC_015573.1"/>
</dbReference>
<accession>A0AAU8PBG8</accession>
<evidence type="ECO:0000313" key="2">
    <source>
        <dbReference type="Proteomes" id="UP000009229"/>
    </source>
</evidence>